<dbReference type="PANTHER" id="PTHR42781">
    <property type="entry name" value="SPERMIDINE/PUTRESCINE IMPORT ATP-BINDING PROTEIN POTA"/>
    <property type="match status" value="1"/>
</dbReference>
<keyword evidence="6" id="KW-1185">Reference proteome</keyword>
<dbReference type="GO" id="GO:0016887">
    <property type="term" value="F:ATP hydrolysis activity"/>
    <property type="evidence" value="ECO:0007669"/>
    <property type="project" value="InterPro"/>
</dbReference>
<keyword evidence="1" id="KW-0813">Transport</keyword>
<comment type="caution">
    <text evidence="5">The sequence shown here is derived from an EMBL/GenBank/DDBJ whole genome shotgun (WGS) entry which is preliminary data.</text>
</comment>
<dbReference type="Proteomes" id="UP000297567">
    <property type="component" value="Unassembled WGS sequence"/>
</dbReference>
<evidence type="ECO:0000256" key="3">
    <source>
        <dbReference type="ARBA" id="ARBA00022840"/>
    </source>
</evidence>
<keyword evidence="2" id="KW-0547">Nucleotide-binding</keyword>
<evidence type="ECO:0000256" key="1">
    <source>
        <dbReference type="ARBA" id="ARBA00022448"/>
    </source>
</evidence>
<keyword evidence="3 5" id="KW-0067">ATP-binding</keyword>
<dbReference type="InterPro" id="IPR003439">
    <property type="entry name" value="ABC_transporter-like_ATP-bd"/>
</dbReference>
<dbReference type="SMART" id="SM00382">
    <property type="entry name" value="AAA"/>
    <property type="match status" value="1"/>
</dbReference>
<gene>
    <name evidence="5" type="ORF">EHQ62_02260</name>
</gene>
<name>A0A4Z0ZX92_9LEPT</name>
<dbReference type="InterPro" id="IPR027417">
    <property type="entry name" value="P-loop_NTPase"/>
</dbReference>
<dbReference type="InterPro" id="IPR050093">
    <property type="entry name" value="ABC_SmlMolc_Importer"/>
</dbReference>
<dbReference type="InterPro" id="IPR003593">
    <property type="entry name" value="AAA+_ATPase"/>
</dbReference>
<sequence length="292" mass="32970">MIDLQIEKTFPSKGMPPIKLSFQCKIPLQETSAFFGGSGVGKTSLFKMLAGLLLPDRGKIIVSGEVWFDSEKKINLPIAKRSLSVMFPDHTLFPNMSVMENLVFSIPNGKKDEPLFQSLVSEAEIDSILYKPITTLSSGQKQRVSLVRSLLQKPNLLLLDEPFSSLDGRLREKLLFFVKELQKKWAMTVLFISHEIPELVQIAKHVFVLEHGQVIRFGNPIQIFSTKAKGELRGEVLSNGLPNKKVSIWIPHQLVNIDSRLMDQTQSKTKQNKVGKIIYGKFVPMDRNKNPN</sequence>
<dbReference type="InterPro" id="IPR017871">
    <property type="entry name" value="ABC_transporter-like_CS"/>
</dbReference>
<dbReference type="GO" id="GO:0005524">
    <property type="term" value="F:ATP binding"/>
    <property type="evidence" value="ECO:0007669"/>
    <property type="project" value="UniProtKB-KW"/>
</dbReference>
<dbReference type="Pfam" id="PF00005">
    <property type="entry name" value="ABC_tran"/>
    <property type="match status" value="1"/>
</dbReference>
<protein>
    <submittedName>
        <fullName evidence="5">ATP-binding cassette domain-containing protein</fullName>
    </submittedName>
</protein>
<evidence type="ECO:0000313" key="5">
    <source>
        <dbReference type="EMBL" id="TGL75671.1"/>
    </source>
</evidence>
<dbReference type="AlphaFoldDB" id="A0A4Z0ZX92"/>
<evidence type="ECO:0000256" key="2">
    <source>
        <dbReference type="ARBA" id="ARBA00022741"/>
    </source>
</evidence>
<proteinExistence type="predicted"/>
<dbReference type="Gene3D" id="3.40.50.300">
    <property type="entry name" value="P-loop containing nucleotide triphosphate hydrolases"/>
    <property type="match status" value="1"/>
</dbReference>
<dbReference type="PROSITE" id="PS00211">
    <property type="entry name" value="ABC_TRANSPORTER_1"/>
    <property type="match status" value="1"/>
</dbReference>
<organism evidence="5 6">
    <name type="scientific">Leptospira jelokensis</name>
    <dbReference type="NCBI Taxonomy" id="2484931"/>
    <lineage>
        <taxon>Bacteria</taxon>
        <taxon>Pseudomonadati</taxon>
        <taxon>Spirochaetota</taxon>
        <taxon>Spirochaetia</taxon>
        <taxon>Leptospirales</taxon>
        <taxon>Leptospiraceae</taxon>
        <taxon>Leptospira</taxon>
    </lineage>
</organism>
<evidence type="ECO:0000259" key="4">
    <source>
        <dbReference type="PROSITE" id="PS50893"/>
    </source>
</evidence>
<accession>A0A4Z0ZX92</accession>
<reference evidence="5" key="1">
    <citation type="journal article" date="2019" name="PLoS Negl. Trop. Dis.">
        <title>Revisiting the worldwide diversity of Leptospira species in the environment.</title>
        <authorList>
            <person name="Vincent A.T."/>
            <person name="Schiettekatte O."/>
            <person name="Bourhy P."/>
            <person name="Veyrier F.J."/>
            <person name="Picardeau M."/>
        </authorList>
    </citation>
    <scope>NUCLEOTIDE SEQUENCE [LARGE SCALE GENOMIC DNA]</scope>
    <source>
        <strain evidence="5">201702451</strain>
    </source>
</reference>
<dbReference type="EMBL" id="RQGH01000007">
    <property type="protein sequence ID" value="TGL75671.1"/>
    <property type="molecule type" value="Genomic_DNA"/>
</dbReference>
<dbReference type="SUPFAM" id="SSF52540">
    <property type="entry name" value="P-loop containing nucleoside triphosphate hydrolases"/>
    <property type="match status" value="1"/>
</dbReference>
<dbReference type="PANTHER" id="PTHR42781:SF4">
    <property type="entry name" value="SPERMIDINE_PUTRESCINE IMPORT ATP-BINDING PROTEIN POTA"/>
    <property type="match status" value="1"/>
</dbReference>
<feature type="domain" description="ABC transporter" evidence="4">
    <location>
        <begin position="4"/>
        <end position="236"/>
    </location>
</feature>
<evidence type="ECO:0000313" key="6">
    <source>
        <dbReference type="Proteomes" id="UP000297567"/>
    </source>
</evidence>
<dbReference type="PROSITE" id="PS50893">
    <property type="entry name" value="ABC_TRANSPORTER_2"/>
    <property type="match status" value="1"/>
</dbReference>